<dbReference type="InterPro" id="IPR018556">
    <property type="entry name" value="SPIN90/Ldb17_LRD"/>
</dbReference>
<gene>
    <name evidence="4" type="ORF">LIPSTDRAFT_5193</name>
</gene>
<dbReference type="GO" id="GO:0030479">
    <property type="term" value="C:actin cortical patch"/>
    <property type="evidence" value="ECO:0007669"/>
    <property type="project" value="TreeGrafter"/>
</dbReference>
<dbReference type="AlphaFoldDB" id="A0A1E3Q0F6"/>
<dbReference type="GO" id="GO:0000147">
    <property type="term" value="P:actin cortical patch assembly"/>
    <property type="evidence" value="ECO:0007669"/>
    <property type="project" value="TreeGrafter"/>
</dbReference>
<keyword evidence="5" id="KW-1185">Reference proteome</keyword>
<feature type="compositionally biased region" description="Low complexity" evidence="1">
    <location>
        <begin position="391"/>
        <end position="410"/>
    </location>
</feature>
<dbReference type="PANTHER" id="PTHR13357">
    <property type="entry name" value="SH3 ADAPTER PROTEIN SPIN90 NCK INTERACTING PROTEIN WITH SH3 DOMAIN"/>
    <property type="match status" value="1"/>
</dbReference>
<dbReference type="GO" id="GO:0071933">
    <property type="term" value="F:Arp2/3 complex binding"/>
    <property type="evidence" value="ECO:0007669"/>
    <property type="project" value="TreeGrafter"/>
</dbReference>
<dbReference type="InterPro" id="IPR030125">
    <property type="entry name" value="SPIN90/Ldb17"/>
</dbReference>
<keyword evidence="2" id="KW-0812">Transmembrane</keyword>
<organism evidence="4 5">
    <name type="scientific">Lipomyces starkeyi NRRL Y-11557</name>
    <dbReference type="NCBI Taxonomy" id="675824"/>
    <lineage>
        <taxon>Eukaryota</taxon>
        <taxon>Fungi</taxon>
        <taxon>Dikarya</taxon>
        <taxon>Ascomycota</taxon>
        <taxon>Saccharomycotina</taxon>
        <taxon>Lipomycetes</taxon>
        <taxon>Lipomycetales</taxon>
        <taxon>Lipomycetaceae</taxon>
        <taxon>Lipomyces</taxon>
    </lineage>
</organism>
<dbReference type="STRING" id="675824.A0A1E3Q0F6"/>
<evidence type="ECO:0000313" key="4">
    <source>
        <dbReference type="EMBL" id="ODQ71173.1"/>
    </source>
</evidence>
<dbReference type="Pfam" id="PF09431">
    <property type="entry name" value="SPIN90_LRD"/>
    <property type="match status" value="1"/>
</dbReference>
<feature type="region of interest" description="Disordered" evidence="1">
    <location>
        <begin position="388"/>
        <end position="440"/>
    </location>
</feature>
<dbReference type="EMBL" id="KV454298">
    <property type="protein sequence ID" value="ODQ71173.1"/>
    <property type="molecule type" value="Genomic_DNA"/>
</dbReference>
<dbReference type="OrthoDB" id="445362at2759"/>
<evidence type="ECO:0000256" key="1">
    <source>
        <dbReference type="SAM" id="MobiDB-lite"/>
    </source>
</evidence>
<keyword evidence="2" id="KW-0472">Membrane</keyword>
<reference evidence="4 5" key="1">
    <citation type="journal article" date="2016" name="Proc. Natl. Acad. Sci. U.S.A.">
        <title>Comparative genomics of biotechnologically important yeasts.</title>
        <authorList>
            <person name="Riley R."/>
            <person name="Haridas S."/>
            <person name="Wolfe K.H."/>
            <person name="Lopes M.R."/>
            <person name="Hittinger C.T."/>
            <person name="Goeker M."/>
            <person name="Salamov A.A."/>
            <person name="Wisecaver J.H."/>
            <person name="Long T.M."/>
            <person name="Calvey C.H."/>
            <person name="Aerts A.L."/>
            <person name="Barry K.W."/>
            <person name="Choi C."/>
            <person name="Clum A."/>
            <person name="Coughlan A.Y."/>
            <person name="Deshpande S."/>
            <person name="Douglass A.P."/>
            <person name="Hanson S.J."/>
            <person name="Klenk H.-P."/>
            <person name="LaButti K.M."/>
            <person name="Lapidus A."/>
            <person name="Lindquist E.A."/>
            <person name="Lipzen A.M."/>
            <person name="Meier-Kolthoff J.P."/>
            <person name="Ohm R.A."/>
            <person name="Otillar R.P."/>
            <person name="Pangilinan J.L."/>
            <person name="Peng Y."/>
            <person name="Rokas A."/>
            <person name="Rosa C.A."/>
            <person name="Scheuner C."/>
            <person name="Sibirny A.A."/>
            <person name="Slot J.C."/>
            <person name="Stielow J.B."/>
            <person name="Sun H."/>
            <person name="Kurtzman C.P."/>
            <person name="Blackwell M."/>
            <person name="Grigoriev I.V."/>
            <person name="Jeffries T.W."/>
        </authorList>
    </citation>
    <scope>NUCLEOTIDE SEQUENCE [LARGE SCALE GENOMIC DNA]</scope>
    <source>
        <strain evidence="4 5">NRRL Y-11557</strain>
    </source>
</reference>
<sequence>MDFVDYQLENKEQFWAELDDMISGQIYSSSLVESAVKSFLRFTALYVDEYLVADEDLMRCCYKFIDCPVFVKHRGHVRRKLITTLVTGTCSLQMMIIIGVILLLDGRAHVDTFEMMEEEQACRLVIDVLWHRRDDGPRLHQIFLELLYEMCRVQRLQYSDMEAVSDDFVEYLFQAVEHNEDYDNDPYSYSVIRILLVLNEQYMLLANHVASSGKNYEQLENRVVSILARKGPTYKTFGTNIIILLNREREPCLQLLILKMLYELFTTESTFEYFYTNDLRVLTDVFIRELHDLPDDSETLRHTFLRVLHPLLAHSQLRHSHYKHEELVKLLKSLAGTSRSAHYLPISETMARLVSRCMRVPWLSFRFAQDELHWQQQQQQQNDLGMSFIQPTDSATSSASTTSSTLSLPDMAVTLPPSPTRKGPDVKSTPLGSGLIAGEA</sequence>
<feature type="domain" description="SPIN90/Ldb17 leucine-rich" evidence="3">
    <location>
        <begin position="185"/>
        <end position="327"/>
    </location>
</feature>
<dbReference type="GO" id="GO:0006897">
    <property type="term" value="P:endocytosis"/>
    <property type="evidence" value="ECO:0007669"/>
    <property type="project" value="TreeGrafter"/>
</dbReference>
<accession>A0A1E3Q0F6</accession>
<evidence type="ECO:0000313" key="5">
    <source>
        <dbReference type="Proteomes" id="UP000094385"/>
    </source>
</evidence>
<proteinExistence type="predicted"/>
<evidence type="ECO:0000256" key="2">
    <source>
        <dbReference type="SAM" id="Phobius"/>
    </source>
</evidence>
<name>A0A1E3Q0F6_LIPST</name>
<protein>
    <recommendedName>
        <fullName evidence="3">SPIN90/Ldb17 leucine-rich domain-containing protein</fullName>
    </recommendedName>
</protein>
<evidence type="ECO:0000259" key="3">
    <source>
        <dbReference type="Pfam" id="PF09431"/>
    </source>
</evidence>
<dbReference type="PANTHER" id="PTHR13357:SF1">
    <property type="entry name" value="NCK-INTERACTING PROTEIN WITH SH3 DOMAIN"/>
    <property type="match status" value="1"/>
</dbReference>
<dbReference type="GO" id="GO:0051666">
    <property type="term" value="P:actin cortical patch localization"/>
    <property type="evidence" value="ECO:0007669"/>
    <property type="project" value="TreeGrafter"/>
</dbReference>
<keyword evidence="2" id="KW-1133">Transmembrane helix</keyword>
<dbReference type="Proteomes" id="UP000094385">
    <property type="component" value="Unassembled WGS sequence"/>
</dbReference>
<feature type="transmembrane region" description="Helical" evidence="2">
    <location>
        <begin position="81"/>
        <end position="104"/>
    </location>
</feature>